<dbReference type="InterPro" id="IPR013108">
    <property type="entry name" value="Amidohydro_3"/>
</dbReference>
<dbReference type="RefSeq" id="WP_253449805.1">
    <property type="nucleotide sequence ID" value="NZ_JALJYF010000002.1"/>
</dbReference>
<proteinExistence type="predicted"/>
<keyword evidence="4" id="KW-1185">Reference proteome</keyword>
<dbReference type="Gene3D" id="3.10.310.70">
    <property type="match status" value="1"/>
</dbReference>
<evidence type="ECO:0000313" key="3">
    <source>
        <dbReference type="EMBL" id="MCP1728175.1"/>
    </source>
</evidence>
<dbReference type="PANTHER" id="PTHR22642">
    <property type="entry name" value="IMIDAZOLONEPROPIONASE"/>
    <property type="match status" value="1"/>
</dbReference>
<accession>A0ABT1GA32</accession>
<dbReference type="InterPro" id="IPR011059">
    <property type="entry name" value="Metal-dep_hydrolase_composite"/>
</dbReference>
<evidence type="ECO:0000313" key="4">
    <source>
        <dbReference type="Proteomes" id="UP001523550"/>
    </source>
</evidence>
<dbReference type="SUPFAM" id="SSF51556">
    <property type="entry name" value="Metallo-dependent hydrolases"/>
    <property type="match status" value="1"/>
</dbReference>
<protein>
    <submittedName>
        <fullName evidence="3">Amidohydrolase YtcJ</fullName>
    </submittedName>
</protein>
<reference evidence="3 4" key="1">
    <citation type="submission" date="2022-03" db="EMBL/GenBank/DDBJ databases">
        <title>Genomic Encyclopedia of Type Strains, Phase III (KMG-III): the genomes of soil and plant-associated and newly described type strains.</title>
        <authorList>
            <person name="Whitman W."/>
        </authorList>
    </citation>
    <scope>NUCLEOTIDE SEQUENCE [LARGE SCALE GENOMIC DNA]</scope>
    <source>
        <strain evidence="3 4">BSker1</strain>
    </source>
</reference>
<evidence type="ECO:0000256" key="1">
    <source>
        <dbReference type="SAM" id="SignalP"/>
    </source>
</evidence>
<dbReference type="Gene3D" id="2.30.40.10">
    <property type="entry name" value="Urease, subunit C, domain 1"/>
    <property type="match status" value="1"/>
</dbReference>
<name>A0ABT1GA32_9GAMM</name>
<feature type="domain" description="Amidohydrolase 3" evidence="2">
    <location>
        <begin position="79"/>
        <end position="562"/>
    </location>
</feature>
<feature type="signal peptide" evidence="1">
    <location>
        <begin position="1"/>
        <end position="24"/>
    </location>
</feature>
<sequence>MFSIITRRGLMAIALGAAMGLLGACETGPSQADKLLINGNVYTLWNEQPRAEAVAVRGNRILAVGSQDSLADHVGEDTEVIDLGGATVLPGLADSHVHLAGIGEREMGLDLAGIDSLEAFLEAVEAEVEQAEGGDWIVGRGWLETHWEPPVFPTREDLDAIAPDNPVWLTRADGHGSVANSKALEIAGIDGDTPSPDGGEILHDDDGEPEGMLLGRAQWLVGQHVPEPDAGLDERLVLGAQRSLEMGWTQVHIASGDYEEVETLRDLFANGEIRLRVHQALRGPSEDAERLVSEGGFSGLYEGRYTMRGLKLAADGALGSGGAALLEDYEDREGRGYLQFEREEVEHLLEQALRNGVQVWTHAIGDRGNRFALDLYEDAFEAVPAGERAMADPRWRIEHAQLLHPDDLPRFAELDVIPSMQPSHAIGDLHYAHRRVGKERLRTAYAWQSLIDTGVPIAGGSDAPVEMGDPRIEFYAAVTRSDLDGFQDEHWYPEEAVSREEALKMFTLWPAKAVFEEDVRGSIEPGKYADFSIFGKDLMQVEAQAILDAPVVMTMVGGEILFDARD</sequence>
<dbReference type="PROSITE" id="PS51257">
    <property type="entry name" value="PROKAR_LIPOPROTEIN"/>
    <property type="match status" value="1"/>
</dbReference>
<evidence type="ECO:0000259" key="2">
    <source>
        <dbReference type="Pfam" id="PF07969"/>
    </source>
</evidence>
<dbReference type="Gene3D" id="3.20.20.140">
    <property type="entry name" value="Metal-dependent hydrolases"/>
    <property type="match status" value="1"/>
</dbReference>
<dbReference type="Pfam" id="PF07969">
    <property type="entry name" value="Amidohydro_3"/>
    <property type="match status" value="1"/>
</dbReference>
<dbReference type="InterPro" id="IPR033932">
    <property type="entry name" value="YtcJ-like"/>
</dbReference>
<dbReference type="Proteomes" id="UP001523550">
    <property type="component" value="Unassembled WGS sequence"/>
</dbReference>
<feature type="chain" id="PRO_5046034713" evidence="1">
    <location>
        <begin position="25"/>
        <end position="566"/>
    </location>
</feature>
<dbReference type="EMBL" id="JALJYF010000002">
    <property type="protein sequence ID" value="MCP1728175.1"/>
    <property type="molecule type" value="Genomic_DNA"/>
</dbReference>
<organism evidence="3 4">
    <name type="scientific">Natronospira proteinivora</name>
    <dbReference type="NCBI Taxonomy" id="1807133"/>
    <lineage>
        <taxon>Bacteria</taxon>
        <taxon>Pseudomonadati</taxon>
        <taxon>Pseudomonadota</taxon>
        <taxon>Gammaproteobacteria</taxon>
        <taxon>Natronospirales</taxon>
        <taxon>Natronospiraceae</taxon>
        <taxon>Natronospira</taxon>
    </lineage>
</organism>
<dbReference type="SUPFAM" id="SSF51338">
    <property type="entry name" value="Composite domain of metallo-dependent hydrolases"/>
    <property type="match status" value="1"/>
</dbReference>
<dbReference type="PANTHER" id="PTHR22642:SF2">
    <property type="entry name" value="PROTEIN LONG AFTER FAR-RED 3"/>
    <property type="match status" value="1"/>
</dbReference>
<dbReference type="InterPro" id="IPR032466">
    <property type="entry name" value="Metal_Hydrolase"/>
</dbReference>
<gene>
    <name evidence="3" type="ORF">J2T60_002175</name>
</gene>
<keyword evidence="1" id="KW-0732">Signal</keyword>
<dbReference type="CDD" id="cd01300">
    <property type="entry name" value="YtcJ_like"/>
    <property type="match status" value="1"/>
</dbReference>
<comment type="caution">
    <text evidence="3">The sequence shown here is derived from an EMBL/GenBank/DDBJ whole genome shotgun (WGS) entry which is preliminary data.</text>
</comment>